<proteinExistence type="predicted"/>
<reference evidence="8" key="1">
    <citation type="journal article" date="2019" name="Int. J. Syst. Evol. Microbiol.">
        <title>The Global Catalogue of Microorganisms (GCM) 10K type strain sequencing project: providing services to taxonomists for standard genome sequencing and annotation.</title>
        <authorList>
            <consortium name="The Broad Institute Genomics Platform"/>
            <consortium name="The Broad Institute Genome Sequencing Center for Infectious Disease"/>
            <person name="Wu L."/>
            <person name="Ma J."/>
        </authorList>
    </citation>
    <scope>NUCLEOTIDE SEQUENCE [LARGE SCALE GENOMIC DNA]</scope>
    <source>
        <strain evidence="8">KCTC 62164</strain>
    </source>
</reference>
<organism evidence="7 8">
    <name type="scientific">Kordiimonas pumila</name>
    <dbReference type="NCBI Taxonomy" id="2161677"/>
    <lineage>
        <taxon>Bacteria</taxon>
        <taxon>Pseudomonadati</taxon>
        <taxon>Pseudomonadota</taxon>
        <taxon>Alphaproteobacteria</taxon>
        <taxon>Kordiimonadales</taxon>
        <taxon>Kordiimonadaceae</taxon>
        <taxon>Kordiimonas</taxon>
    </lineage>
</organism>
<feature type="transmembrane region" description="Helical" evidence="5">
    <location>
        <begin position="39"/>
        <end position="62"/>
    </location>
</feature>
<feature type="transmembrane region" description="Helical" evidence="5">
    <location>
        <begin position="98"/>
        <end position="117"/>
    </location>
</feature>
<feature type="transmembrane region" description="Helical" evidence="5">
    <location>
        <begin position="74"/>
        <end position="92"/>
    </location>
</feature>
<evidence type="ECO:0000256" key="3">
    <source>
        <dbReference type="ARBA" id="ARBA00022989"/>
    </source>
</evidence>
<feature type="transmembrane region" description="Helical" evidence="5">
    <location>
        <begin position="160"/>
        <end position="181"/>
    </location>
</feature>
<feature type="domain" description="NnrU" evidence="6">
    <location>
        <begin position="3"/>
        <end position="184"/>
    </location>
</feature>
<name>A0ABV7D6X2_9PROT</name>
<evidence type="ECO:0000256" key="4">
    <source>
        <dbReference type="ARBA" id="ARBA00023136"/>
    </source>
</evidence>
<sequence length="186" mass="20613">MAILFLGIALFFGLHMIPYFGQALRTNLIGKIGALPYKGLFALASLCSFVVIVMGWQSVDVIQIYSPPVWGKHVTFLFVLIGIILFIASNAPTNIRRILRHPQLIGVTIWGIGHLFANGENRSVLLFGGFIIFSLVSIWATNRRDGVWVKRDKVSPISDIITVLIGIGVYGIFFTFHQNIIGVPVM</sequence>
<gene>
    <name evidence="7" type="ORF">ACFOKA_13665</name>
</gene>
<evidence type="ECO:0000256" key="2">
    <source>
        <dbReference type="ARBA" id="ARBA00022692"/>
    </source>
</evidence>
<dbReference type="EMBL" id="JBHRSL010000010">
    <property type="protein sequence ID" value="MFC3052958.1"/>
    <property type="molecule type" value="Genomic_DNA"/>
</dbReference>
<evidence type="ECO:0000256" key="5">
    <source>
        <dbReference type="SAM" id="Phobius"/>
    </source>
</evidence>
<keyword evidence="8" id="KW-1185">Reference proteome</keyword>
<dbReference type="Proteomes" id="UP001595444">
    <property type="component" value="Unassembled WGS sequence"/>
</dbReference>
<keyword evidence="2 5" id="KW-0812">Transmembrane</keyword>
<feature type="transmembrane region" description="Helical" evidence="5">
    <location>
        <begin position="124"/>
        <end position="140"/>
    </location>
</feature>
<evidence type="ECO:0000313" key="7">
    <source>
        <dbReference type="EMBL" id="MFC3052958.1"/>
    </source>
</evidence>
<dbReference type="Pfam" id="PF07298">
    <property type="entry name" value="NnrU"/>
    <property type="match status" value="1"/>
</dbReference>
<keyword evidence="3 5" id="KW-1133">Transmembrane helix</keyword>
<evidence type="ECO:0000313" key="8">
    <source>
        <dbReference type="Proteomes" id="UP001595444"/>
    </source>
</evidence>
<keyword evidence="4 5" id="KW-0472">Membrane</keyword>
<evidence type="ECO:0000259" key="6">
    <source>
        <dbReference type="Pfam" id="PF07298"/>
    </source>
</evidence>
<comment type="subcellular location">
    <subcellularLocation>
        <location evidence="1">Membrane</location>
        <topology evidence="1">Multi-pass membrane protein</topology>
    </subcellularLocation>
</comment>
<dbReference type="RefSeq" id="WP_194213413.1">
    <property type="nucleotide sequence ID" value="NZ_CP061205.1"/>
</dbReference>
<accession>A0ABV7D6X2</accession>
<protein>
    <submittedName>
        <fullName evidence="7">NnrU family protein</fullName>
    </submittedName>
</protein>
<evidence type="ECO:0000256" key="1">
    <source>
        <dbReference type="ARBA" id="ARBA00004141"/>
    </source>
</evidence>
<dbReference type="InterPro" id="IPR009915">
    <property type="entry name" value="NnrU_dom"/>
</dbReference>
<comment type="caution">
    <text evidence="7">The sequence shown here is derived from an EMBL/GenBank/DDBJ whole genome shotgun (WGS) entry which is preliminary data.</text>
</comment>